<proteinExistence type="predicted"/>
<reference evidence="1" key="1">
    <citation type="journal article" date="2013" name="Genetics">
        <title>The draft genome and transcriptome of Panagrellus redivivus are shaped by the harsh demands of a free-living lifestyle.</title>
        <authorList>
            <person name="Srinivasan J."/>
            <person name="Dillman A.R."/>
            <person name="Macchietto M.G."/>
            <person name="Heikkinen L."/>
            <person name="Lakso M."/>
            <person name="Fracchia K.M."/>
            <person name="Antoshechkin I."/>
            <person name="Mortazavi A."/>
            <person name="Wong G."/>
            <person name="Sternberg P.W."/>
        </authorList>
    </citation>
    <scope>NUCLEOTIDE SEQUENCE [LARGE SCALE GENOMIC DNA]</scope>
    <source>
        <strain evidence="1">MT8872</strain>
    </source>
</reference>
<organism evidence="1 2">
    <name type="scientific">Panagrellus redivivus</name>
    <name type="common">Microworm</name>
    <dbReference type="NCBI Taxonomy" id="6233"/>
    <lineage>
        <taxon>Eukaryota</taxon>
        <taxon>Metazoa</taxon>
        <taxon>Ecdysozoa</taxon>
        <taxon>Nematoda</taxon>
        <taxon>Chromadorea</taxon>
        <taxon>Rhabditida</taxon>
        <taxon>Tylenchina</taxon>
        <taxon>Panagrolaimomorpha</taxon>
        <taxon>Panagrolaimoidea</taxon>
        <taxon>Panagrolaimidae</taxon>
        <taxon>Panagrellus</taxon>
    </lineage>
</organism>
<reference evidence="2" key="2">
    <citation type="submission" date="2020-10" db="UniProtKB">
        <authorList>
            <consortium name="WormBaseParasite"/>
        </authorList>
    </citation>
    <scope>IDENTIFICATION</scope>
</reference>
<accession>A0A7E4VQW9</accession>
<dbReference type="AlphaFoldDB" id="A0A7E4VQW9"/>
<name>A0A7E4VQW9_PANRE</name>
<evidence type="ECO:0000313" key="2">
    <source>
        <dbReference type="WBParaSite" id="Pan_g24081.t1"/>
    </source>
</evidence>
<dbReference type="WBParaSite" id="Pan_g24081.t1">
    <property type="protein sequence ID" value="Pan_g24081.t1"/>
    <property type="gene ID" value="Pan_g24081"/>
</dbReference>
<keyword evidence="1" id="KW-1185">Reference proteome</keyword>
<sequence length="67" mass="7679">MASHLTKDIEHLFEINEVSVRKSVFTQLVEDNDSLGGMESDRSLTATREPSKFVVFIMSVFKLSRHH</sequence>
<protein>
    <submittedName>
        <fullName evidence="2">Uncharacterized protein</fullName>
    </submittedName>
</protein>
<dbReference type="Proteomes" id="UP000492821">
    <property type="component" value="Unassembled WGS sequence"/>
</dbReference>
<evidence type="ECO:0000313" key="1">
    <source>
        <dbReference type="Proteomes" id="UP000492821"/>
    </source>
</evidence>